<dbReference type="GO" id="GO:0005524">
    <property type="term" value="F:ATP binding"/>
    <property type="evidence" value="ECO:0007669"/>
    <property type="project" value="UniProtKB-KW"/>
</dbReference>
<dbReference type="InterPro" id="IPR027417">
    <property type="entry name" value="P-loop_NTPase"/>
</dbReference>
<dbReference type="AlphaFoldDB" id="A0A916ZX44"/>
<sequence length="309" mass="33692">MAPILRITDLKKTYSGGFEALKGVTLDIEDGEILALLGPNGAGKTTLISTVCGITVPTSGSVTVGGHDIVTDYRAARNLIGLVPQEINLEPFESVINTVRLTRGLFGKKRDDAVIERILRRLSLWDKKDSRIKELSGGMKRRVLIAKALSHEPRVLFLDEPTAGVDVELRKDMWEIVADLKAEGVTIILTTHYIEEAEAISDRVGVINGGQLLLLEEKAHLMARMGQKQLTIELREPLSALPPQLSGQDLTLSEDGLTLVYTYDTKKERTGITTLLSELAAAGVVLRDISTRQSSLEEIFVGLVKEGAA</sequence>
<evidence type="ECO:0000256" key="3">
    <source>
        <dbReference type="ARBA" id="ARBA00022840"/>
    </source>
</evidence>
<comment type="caution">
    <text evidence="5">The sequence shown here is derived from an EMBL/GenBank/DDBJ whole genome shotgun (WGS) entry which is preliminary data.</text>
</comment>
<keyword evidence="1" id="KW-0813">Transport</keyword>
<keyword evidence="3 5" id="KW-0067">ATP-binding</keyword>
<proteinExistence type="predicted"/>
<evidence type="ECO:0000313" key="6">
    <source>
        <dbReference type="Proteomes" id="UP000612855"/>
    </source>
</evidence>
<dbReference type="SMART" id="SM00382">
    <property type="entry name" value="AAA"/>
    <property type="match status" value="1"/>
</dbReference>
<evidence type="ECO:0000313" key="5">
    <source>
        <dbReference type="EMBL" id="GGE17377.1"/>
    </source>
</evidence>
<dbReference type="SUPFAM" id="SSF52540">
    <property type="entry name" value="P-loop containing nucleoside triphosphate hydrolases"/>
    <property type="match status" value="1"/>
</dbReference>
<feature type="domain" description="ABC transporter" evidence="4">
    <location>
        <begin position="5"/>
        <end position="234"/>
    </location>
</feature>
<dbReference type="EMBL" id="BMFJ01000001">
    <property type="protein sequence ID" value="GGE17377.1"/>
    <property type="molecule type" value="Genomic_DNA"/>
</dbReference>
<dbReference type="PROSITE" id="PS00211">
    <property type="entry name" value="ABC_TRANSPORTER_1"/>
    <property type="match status" value="1"/>
</dbReference>
<dbReference type="PANTHER" id="PTHR42711:SF10">
    <property type="entry name" value="ABC TRANSPORTER ATP-BINDING PROTEIN"/>
    <property type="match status" value="1"/>
</dbReference>
<evidence type="ECO:0000256" key="1">
    <source>
        <dbReference type="ARBA" id="ARBA00022448"/>
    </source>
</evidence>
<dbReference type="InterPro" id="IPR003593">
    <property type="entry name" value="AAA+_ATPase"/>
</dbReference>
<dbReference type="InterPro" id="IPR003439">
    <property type="entry name" value="ABC_transporter-like_ATP-bd"/>
</dbReference>
<organism evidence="5 6">
    <name type="scientific">Primorskyibacter flagellatus</name>
    <dbReference type="NCBI Taxonomy" id="1387277"/>
    <lineage>
        <taxon>Bacteria</taxon>
        <taxon>Pseudomonadati</taxon>
        <taxon>Pseudomonadota</taxon>
        <taxon>Alphaproteobacteria</taxon>
        <taxon>Rhodobacterales</taxon>
        <taxon>Roseobacteraceae</taxon>
        <taxon>Primorskyibacter</taxon>
    </lineage>
</organism>
<keyword evidence="6" id="KW-1185">Reference proteome</keyword>
<dbReference type="Pfam" id="PF00005">
    <property type="entry name" value="ABC_tran"/>
    <property type="match status" value="1"/>
</dbReference>
<dbReference type="Proteomes" id="UP000612855">
    <property type="component" value="Unassembled WGS sequence"/>
</dbReference>
<accession>A0A916ZX44</accession>
<dbReference type="InterPro" id="IPR017871">
    <property type="entry name" value="ABC_transporter-like_CS"/>
</dbReference>
<gene>
    <name evidence="5" type="ORF">GCM10011360_02750</name>
</gene>
<reference evidence="6" key="1">
    <citation type="journal article" date="2019" name="Int. J. Syst. Evol. Microbiol.">
        <title>The Global Catalogue of Microorganisms (GCM) 10K type strain sequencing project: providing services to taxonomists for standard genome sequencing and annotation.</title>
        <authorList>
            <consortium name="The Broad Institute Genomics Platform"/>
            <consortium name="The Broad Institute Genome Sequencing Center for Infectious Disease"/>
            <person name="Wu L."/>
            <person name="Ma J."/>
        </authorList>
    </citation>
    <scope>NUCLEOTIDE SEQUENCE [LARGE SCALE GENOMIC DNA]</scope>
    <source>
        <strain evidence="6">CGMCC 1.12664</strain>
    </source>
</reference>
<dbReference type="Gene3D" id="3.40.50.300">
    <property type="entry name" value="P-loop containing nucleotide triphosphate hydrolases"/>
    <property type="match status" value="1"/>
</dbReference>
<keyword evidence="2" id="KW-0547">Nucleotide-binding</keyword>
<protein>
    <submittedName>
        <fullName evidence="5">Multidrug ABC transporter ATP-binding protein</fullName>
    </submittedName>
</protein>
<evidence type="ECO:0000256" key="2">
    <source>
        <dbReference type="ARBA" id="ARBA00022741"/>
    </source>
</evidence>
<dbReference type="PROSITE" id="PS50893">
    <property type="entry name" value="ABC_TRANSPORTER_2"/>
    <property type="match status" value="1"/>
</dbReference>
<dbReference type="RefSeq" id="WP_188475843.1">
    <property type="nucleotide sequence ID" value="NZ_BMFJ01000001.1"/>
</dbReference>
<name>A0A916ZX44_9RHOB</name>
<dbReference type="InterPro" id="IPR050763">
    <property type="entry name" value="ABC_transporter_ATP-binding"/>
</dbReference>
<dbReference type="CDD" id="cd03230">
    <property type="entry name" value="ABC_DR_subfamily_A"/>
    <property type="match status" value="1"/>
</dbReference>
<evidence type="ECO:0000259" key="4">
    <source>
        <dbReference type="PROSITE" id="PS50893"/>
    </source>
</evidence>
<dbReference type="GO" id="GO:0016887">
    <property type="term" value="F:ATP hydrolysis activity"/>
    <property type="evidence" value="ECO:0007669"/>
    <property type="project" value="InterPro"/>
</dbReference>
<dbReference type="PANTHER" id="PTHR42711">
    <property type="entry name" value="ABC TRANSPORTER ATP-BINDING PROTEIN"/>
    <property type="match status" value="1"/>
</dbReference>